<proteinExistence type="predicted"/>
<evidence type="ECO:0000256" key="1">
    <source>
        <dbReference type="SAM" id="Phobius"/>
    </source>
</evidence>
<keyword evidence="1" id="KW-0472">Membrane</keyword>
<dbReference type="EMBL" id="CP111018">
    <property type="protein sequence ID" value="WAR09815.1"/>
    <property type="molecule type" value="Genomic_DNA"/>
</dbReference>
<name>A0ABY7EIJ7_MYAAR</name>
<keyword evidence="1" id="KW-1133">Transmembrane helix</keyword>
<gene>
    <name evidence="2" type="ORF">MAR_034891</name>
</gene>
<accession>A0ABY7EIJ7</accession>
<dbReference type="Proteomes" id="UP001164746">
    <property type="component" value="Chromosome 7"/>
</dbReference>
<keyword evidence="1" id="KW-0812">Transmembrane</keyword>
<sequence>MLLKKGSLSPRQVHGRPQLFSLHFTKDVTHRFFVDYLMAMPIHCLVWTIVQIIFPVLSFSNLWISAAVTGWSEPSGFERISISTSPLACSDSLL</sequence>
<keyword evidence="3" id="KW-1185">Reference proteome</keyword>
<organism evidence="2 3">
    <name type="scientific">Mya arenaria</name>
    <name type="common">Soft-shell clam</name>
    <dbReference type="NCBI Taxonomy" id="6604"/>
    <lineage>
        <taxon>Eukaryota</taxon>
        <taxon>Metazoa</taxon>
        <taxon>Spiralia</taxon>
        <taxon>Lophotrochozoa</taxon>
        <taxon>Mollusca</taxon>
        <taxon>Bivalvia</taxon>
        <taxon>Autobranchia</taxon>
        <taxon>Heteroconchia</taxon>
        <taxon>Euheterodonta</taxon>
        <taxon>Imparidentia</taxon>
        <taxon>Neoheterodontei</taxon>
        <taxon>Myida</taxon>
        <taxon>Myoidea</taxon>
        <taxon>Myidae</taxon>
        <taxon>Mya</taxon>
    </lineage>
</organism>
<reference evidence="2" key="1">
    <citation type="submission" date="2022-11" db="EMBL/GenBank/DDBJ databases">
        <title>Centuries of genome instability and evolution in soft-shell clam transmissible cancer (bioRxiv).</title>
        <authorList>
            <person name="Hart S.F.M."/>
            <person name="Yonemitsu M.A."/>
            <person name="Giersch R.M."/>
            <person name="Beal B.F."/>
            <person name="Arriagada G."/>
            <person name="Davis B.W."/>
            <person name="Ostrander E.A."/>
            <person name="Goff S.P."/>
            <person name="Metzger M.J."/>
        </authorList>
    </citation>
    <scope>NUCLEOTIDE SEQUENCE</scope>
    <source>
        <strain evidence="2">MELC-2E11</strain>
        <tissue evidence="2">Siphon/mantle</tissue>
    </source>
</reference>
<evidence type="ECO:0000313" key="2">
    <source>
        <dbReference type="EMBL" id="WAR09815.1"/>
    </source>
</evidence>
<feature type="transmembrane region" description="Helical" evidence="1">
    <location>
        <begin position="36"/>
        <end position="57"/>
    </location>
</feature>
<protein>
    <submittedName>
        <fullName evidence="2">Uncharacterized protein</fullName>
    </submittedName>
</protein>
<evidence type="ECO:0000313" key="3">
    <source>
        <dbReference type="Proteomes" id="UP001164746"/>
    </source>
</evidence>